<feature type="region of interest" description="Disordered" evidence="2">
    <location>
        <begin position="781"/>
        <end position="806"/>
    </location>
</feature>
<feature type="region of interest" description="Disordered" evidence="2">
    <location>
        <begin position="215"/>
        <end position="310"/>
    </location>
</feature>
<dbReference type="InterPro" id="IPR021589">
    <property type="entry name" value="Cut12"/>
</dbReference>
<evidence type="ECO:0000256" key="2">
    <source>
        <dbReference type="SAM" id="MobiDB-lite"/>
    </source>
</evidence>
<comment type="caution">
    <text evidence="4">The sequence shown here is derived from an EMBL/GenBank/DDBJ whole genome shotgun (WGS) entry which is preliminary data.</text>
</comment>
<feature type="compositionally biased region" description="Basic and acidic residues" evidence="2">
    <location>
        <begin position="280"/>
        <end position="297"/>
    </location>
</feature>
<feature type="compositionally biased region" description="Polar residues" evidence="2">
    <location>
        <begin position="418"/>
        <end position="428"/>
    </location>
</feature>
<evidence type="ECO:0000313" key="5">
    <source>
        <dbReference type="Proteomes" id="UP001447188"/>
    </source>
</evidence>
<dbReference type="PANTHER" id="PTHR45615">
    <property type="entry name" value="MYOSIN HEAVY CHAIN, NON-MUSCLE"/>
    <property type="match status" value="1"/>
</dbReference>
<accession>A0ABR3GM43</accession>
<evidence type="ECO:0000313" key="4">
    <source>
        <dbReference type="EMBL" id="KAL0636990.1"/>
    </source>
</evidence>
<feature type="compositionally biased region" description="Polar residues" evidence="2">
    <location>
        <begin position="790"/>
        <end position="799"/>
    </location>
</feature>
<dbReference type="PANTHER" id="PTHR45615:SF80">
    <property type="entry name" value="GRIP DOMAIN-CONTAINING PROTEIN"/>
    <property type="match status" value="1"/>
</dbReference>
<organism evidence="4 5">
    <name type="scientific">Discina gigas</name>
    <dbReference type="NCBI Taxonomy" id="1032678"/>
    <lineage>
        <taxon>Eukaryota</taxon>
        <taxon>Fungi</taxon>
        <taxon>Dikarya</taxon>
        <taxon>Ascomycota</taxon>
        <taxon>Pezizomycotina</taxon>
        <taxon>Pezizomycetes</taxon>
        <taxon>Pezizales</taxon>
        <taxon>Discinaceae</taxon>
        <taxon>Discina</taxon>
    </lineage>
</organism>
<feature type="compositionally biased region" description="Low complexity" evidence="2">
    <location>
        <begin position="429"/>
        <end position="439"/>
    </location>
</feature>
<name>A0ABR3GM43_9PEZI</name>
<evidence type="ECO:0000259" key="3">
    <source>
        <dbReference type="Pfam" id="PF11500"/>
    </source>
</evidence>
<dbReference type="EMBL" id="JBBBZM010000040">
    <property type="protein sequence ID" value="KAL0636990.1"/>
    <property type="molecule type" value="Genomic_DNA"/>
</dbReference>
<feature type="compositionally biased region" description="Basic and acidic residues" evidence="2">
    <location>
        <begin position="897"/>
        <end position="907"/>
    </location>
</feature>
<feature type="compositionally biased region" description="Polar residues" evidence="2">
    <location>
        <begin position="18"/>
        <end position="38"/>
    </location>
</feature>
<feature type="compositionally biased region" description="Acidic residues" evidence="2">
    <location>
        <begin position="39"/>
        <end position="56"/>
    </location>
</feature>
<keyword evidence="1" id="KW-0175">Coiled coil</keyword>
<feature type="region of interest" description="Disordered" evidence="2">
    <location>
        <begin position="741"/>
        <end position="766"/>
    </location>
</feature>
<feature type="coiled-coil region" evidence="1">
    <location>
        <begin position="460"/>
        <end position="676"/>
    </location>
</feature>
<dbReference type="Pfam" id="PF11500">
    <property type="entry name" value="Cut12"/>
    <property type="match status" value="1"/>
</dbReference>
<dbReference type="Proteomes" id="UP001447188">
    <property type="component" value="Unassembled WGS sequence"/>
</dbReference>
<feature type="compositionally biased region" description="Basic residues" evidence="2">
    <location>
        <begin position="91"/>
        <end position="105"/>
    </location>
</feature>
<proteinExistence type="predicted"/>
<feature type="region of interest" description="Disordered" evidence="2">
    <location>
        <begin position="418"/>
        <end position="439"/>
    </location>
</feature>
<feature type="domain" description="Spindle pole body-associated protein cut12" evidence="3">
    <location>
        <begin position="321"/>
        <end position="419"/>
    </location>
</feature>
<reference evidence="4 5" key="1">
    <citation type="submission" date="2024-02" db="EMBL/GenBank/DDBJ databases">
        <title>Discinaceae phylogenomics.</title>
        <authorList>
            <person name="Dirks A.C."/>
            <person name="James T.Y."/>
        </authorList>
    </citation>
    <scope>NUCLEOTIDE SEQUENCE [LARGE SCALE GENOMIC DNA]</scope>
    <source>
        <strain evidence="4 5">ACD0624</strain>
    </source>
</reference>
<protein>
    <recommendedName>
        <fullName evidence="3">Spindle pole body-associated protein cut12 domain-containing protein</fullName>
    </recommendedName>
</protein>
<gene>
    <name evidence="4" type="ORF">Q9L58_003972</name>
</gene>
<feature type="region of interest" description="Disordered" evidence="2">
    <location>
        <begin position="834"/>
        <end position="921"/>
    </location>
</feature>
<feature type="compositionally biased region" description="Polar residues" evidence="2">
    <location>
        <begin position="185"/>
        <end position="194"/>
    </location>
</feature>
<sequence>MLNWLKGGPSTAYASEDAMSSSASNIHESRNRNTNTTPQDEDAFTDTSSGEEDASGDDVQPPQTPAPMFALKAIRTVVWGTPAPPKPRERPVRRKKRSPKAKRAAAAKEEQKKEKPSANDAVSKQVEQLLASRVPRPTTLKSLDPIPFRISQKPNIFDPSYSSTANLPPAPKIGTAGVLPAPETGTPNRPSSPTKGILVTPGTALNRKKAVSFHPSIGEATTPPRNGHIRSGLPHEFPGKFPSPWTPRLGVPQHRRSISVPGPSSPSRTLTFEDGPLNLDKGKGKALIPDKGKRPERSTASNPTGYYEVGEDSRITDYLEDSDDENAVQQLQREVSIHEGNLTTDLEVPRSSSGKFWKERTQKIEDAALEKVDRLRTRCKIATGYAKKKDELCTDLAERMREVMEKNKRLKAELKRLNQQSESTAGNFASTRSTSSRATGHGSYALEEALHLIEERDAQVAAYQVEKSRMESVLQEHKQRVETYEELLNTRENKITELSMSMYNGDDDEDLEVVVAELKKKLRTAKQEVRELDFVKLEARGLRERAESQEQIFADVMAEKEKMERELERLRADNDEINQSTTSRRFNTESRLKQQIDALEKSKRELTKEMREKTLAEAKERRELERKTRSELGDMKLKLSSIDKLEYETKELKEYTTRLEREFETTKKVNEELRKRFADQTPTSNDNVAEWQVKQRTTLQELRRVKEETSTLRVQKVDVEEQLESARKDIAKLKVQLDSLQSAKPVTAAPESKELESASDDSAVDRSFDRWTKIAATPEFPPRGLLAMSRPTTTSTFNSPPVPALANRQNRLFPGLAREENHDIASVPLELPSFMQTPKATDDSTFYQQRRQRESPRAKIVNIAVTPPASSTSAGRKVSGVGKVVPKRATSNTSMDPVRKAAAEKRLAERKKARLASTASV</sequence>
<feature type="compositionally biased region" description="Polar residues" evidence="2">
    <location>
        <begin position="834"/>
        <end position="849"/>
    </location>
</feature>
<keyword evidence="5" id="KW-1185">Reference proteome</keyword>
<feature type="compositionally biased region" description="Basic and acidic residues" evidence="2">
    <location>
        <begin position="106"/>
        <end position="117"/>
    </location>
</feature>
<feature type="region of interest" description="Disordered" evidence="2">
    <location>
        <begin position="1"/>
        <end position="199"/>
    </location>
</feature>
<evidence type="ECO:0000256" key="1">
    <source>
        <dbReference type="SAM" id="Coils"/>
    </source>
</evidence>